<dbReference type="Pfam" id="PF00010">
    <property type="entry name" value="HLH"/>
    <property type="match status" value="1"/>
</dbReference>
<keyword evidence="2" id="KW-0805">Transcription regulation</keyword>
<sequence length="251" mass="27535">MGLVPIRENLKGFRWFCEDNKGFGVGPSLANSLVLDEERGELVRASVGRVGRRGGGVSDDKAAMALKTHSEAERRRRERINGHLATLRSMVPCTDKLDKAALLAEVITHVKKLKSNAMETSKGLSVPSDADEVRVEVYGDAASSGGFSIKASLSCEDRADLLADLRQTLQSLQLKTVQAEIFTLGGRIKNVFVMTREGNPSDMERRVFMTNVQQALKSVLDRATLPEFVPRASYASKRRRLSSFESSCSSS</sequence>
<feature type="domain" description="BHLH" evidence="5">
    <location>
        <begin position="64"/>
        <end position="113"/>
    </location>
</feature>
<name>A0A7M3UQH0_9ASPA</name>
<keyword evidence="3" id="KW-0238">DNA-binding</keyword>
<dbReference type="SMART" id="SM00353">
    <property type="entry name" value="HLH"/>
    <property type="match status" value="1"/>
</dbReference>
<evidence type="ECO:0000259" key="5">
    <source>
        <dbReference type="PROSITE" id="PS50888"/>
    </source>
</evidence>
<gene>
    <name evidence="6" type="primary">bHLH12</name>
</gene>
<evidence type="ECO:0000256" key="3">
    <source>
        <dbReference type="ARBA" id="ARBA00023125"/>
    </source>
</evidence>
<evidence type="ECO:0000313" key="6">
    <source>
        <dbReference type="EMBL" id="QOJ43673.1"/>
    </source>
</evidence>
<evidence type="ECO:0000256" key="4">
    <source>
        <dbReference type="ARBA" id="ARBA00023163"/>
    </source>
</evidence>
<dbReference type="GO" id="GO:0046983">
    <property type="term" value="F:protein dimerization activity"/>
    <property type="evidence" value="ECO:0007669"/>
    <property type="project" value="InterPro"/>
</dbReference>
<reference evidence="6" key="1">
    <citation type="submission" date="2019-12" db="EMBL/GenBank/DDBJ databases">
        <title>Identification of the bHLH gene family in Dracaena cambodiana reveals candidate genes involved in flavonoid biosynthesis.</title>
        <authorList>
            <person name="Zhu J."/>
            <person name="Peng S."/>
        </authorList>
    </citation>
    <scope>NUCLEOTIDE SEQUENCE</scope>
</reference>
<dbReference type="CDD" id="cd04873">
    <property type="entry name" value="ACT_UUR-ACR-like"/>
    <property type="match status" value="1"/>
</dbReference>
<dbReference type="PANTHER" id="PTHR45844">
    <property type="entry name" value="TRANSCRIPTION FACTOR BHLH30"/>
    <property type="match status" value="1"/>
</dbReference>
<dbReference type="InterPro" id="IPR045847">
    <property type="entry name" value="AIG1-like"/>
</dbReference>
<evidence type="ECO:0000256" key="1">
    <source>
        <dbReference type="ARBA" id="ARBA00005510"/>
    </source>
</evidence>
<dbReference type="GO" id="GO:0003700">
    <property type="term" value="F:DNA-binding transcription factor activity"/>
    <property type="evidence" value="ECO:0007669"/>
    <property type="project" value="InterPro"/>
</dbReference>
<accession>A0A7M3UQH0</accession>
<comment type="similarity">
    <text evidence="1">Belongs to the bHLH protein family.</text>
</comment>
<dbReference type="Gene3D" id="4.10.280.10">
    <property type="entry name" value="Helix-loop-helix DNA-binding domain"/>
    <property type="match status" value="1"/>
</dbReference>
<dbReference type="EMBL" id="MN883620">
    <property type="protein sequence ID" value="QOJ43673.1"/>
    <property type="molecule type" value="mRNA"/>
</dbReference>
<dbReference type="SUPFAM" id="SSF47459">
    <property type="entry name" value="HLH, helix-loop-helix DNA-binding domain"/>
    <property type="match status" value="1"/>
</dbReference>
<evidence type="ECO:0000256" key="2">
    <source>
        <dbReference type="ARBA" id="ARBA00023015"/>
    </source>
</evidence>
<proteinExistence type="evidence at transcript level"/>
<organism evidence="6">
    <name type="scientific">Dracaena cambodiana</name>
    <dbReference type="NCBI Taxonomy" id="580341"/>
    <lineage>
        <taxon>Eukaryota</taxon>
        <taxon>Viridiplantae</taxon>
        <taxon>Streptophyta</taxon>
        <taxon>Embryophyta</taxon>
        <taxon>Tracheophyta</taxon>
        <taxon>Spermatophyta</taxon>
        <taxon>Magnoliopsida</taxon>
        <taxon>Liliopsida</taxon>
        <taxon>Asparagales</taxon>
        <taxon>Asparagaceae</taxon>
        <taxon>Nolinoideae</taxon>
        <taxon>Dracaena</taxon>
    </lineage>
</organism>
<dbReference type="AlphaFoldDB" id="A0A7M3UQH0"/>
<dbReference type="InterPro" id="IPR011598">
    <property type="entry name" value="bHLH_dom"/>
</dbReference>
<dbReference type="PANTHER" id="PTHR45844:SF9">
    <property type="entry name" value="OS09G0463900 PROTEIN"/>
    <property type="match status" value="1"/>
</dbReference>
<keyword evidence="4" id="KW-0804">Transcription</keyword>
<dbReference type="InterPro" id="IPR036638">
    <property type="entry name" value="HLH_DNA-bd_sf"/>
</dbReference>
<protein>
    <submittedName>
        <fullName evidence="6">BHLH transcription factor</fullName>
    </submittedName>
</protein>
<dbReference type="GO" id="GO:0003677">
    <property type="term" value="F:DNA binding"/>
    <property type="evidence" value="ECO:0007669"/>
    <property type="project" value="UniProtKB-KW"/>
</dbReference>
<dbReference type="PROSITE" id="PS50888">
    <property type="entry name" value="BHLH"/>
    <property type="match status" value="1"/>
</dbReference>